<dbReference type="RefSeq" id="WP_192911979.1">
    <property type="nucleotide sequence ID" value="NZ_CP062789.1"/>
</dbReference>
<evidence type="ECO:0000313" key="2">
    <source>
        <dbReference type="Proteomes" id="UP000593998"/>
    </source>
</evidence>
<name>A0A7L9J4L9_9MICO</name>
<gene>
    <name evidence="1" type="ORF">IGS73_07225</name>
</gene>
<dbReference type="AlphaFoldDB" id="A0A7L9J4L9"/>
<sequence length="82" mass="9365">MKHDLTADELLDVNTQCRRYVGKPVDQCDHDDLMRVRAGLAVDIAFLKIVRTEKCLDVERIHERARRRGRGVGITDDPTPGH</sequence>
<organism evidence="1 2">
    <name type="scientific">Janibacter indicus</name>
    <dbReference type="NCBI Taxonomy" id="857417"/>
    <lineage>
        <taxon>Bacteria</taxon>
        <taxon>Bacillati</taxon>
        <taxon>Actinomycetota</taxon>
        <taxon>Actinomycetes</taxon>
        <taxon>Micrococcales</taxon>
        <taxon>Intrasporangiaceae</taxon>
        <taxon>Janibacter</taxon>
    </lineage>
</organism>
<proteinExistence type="predicted"/>
<dbReference type="EMBL" id="CP062789">
    <property type="protein sequence ID" value="QOK24147.1"/>
    <property type="molecule type" value="Genomic_DNA"/>
</dbReference>
<accession>A0A7L9J4L9</accession>
<reference evidence="1 2" key="1">
    <citation type="submission" date="2020-10" db="EMBL/GenBank/DDBJ databases">
        <title>Janibacter indicus TT2 genome sequence.</title>
        <authorList>
            <person name="Lee K."/>
            <person name="Ganzorig M."/>
        </authorList>
    </citation>
    <scope>NUCLEOTIDE SEQUENCE [LARGE SCALE GENOMIC DNA]</scope>
    <source>
        <strain evidence="1 2">TT2</strain>
    </source>
</reference>
<dbReference type="Proteomes" id="UP000593998">
    <property type="component" value="Chromosome"/>
</dbReference>
<protein>
    <submittedName>
        <fullName evidence="1">Uncharacterized protein</fullName>
    </submittedName>
</protein>
<evidence type="ECO:0000313" key="1">
    <source>
        <dbReference type="EMBL" id="QOK24147.1"/>
    </source>
</evidence>